<dbReference type="eggNOG" id="COG0501">
    <property type="taxonomic scope" value="Bacteria"/>
</dbReference>
<dbReference type="GeneID" id="92874152"/>
<accession>A0A0H3DB39</accession>
<dbReference type="RefSeq" id="WP_013228279.1">
    <property type="nucleotide sequence ID" value="NC_014318.1"/>
</dbReference>
<dbReference type="OrthoDB" id="3541294at2"/>
<dbReference type="PANTHER" id="PTHR34978:SF3">
    <property type="entry name" value="SLR0241 PROTEIN"/>
    <property type="match status" value="1"/>
</dbReference>
<keyword evidence="2" id="KW-0479">Metal-binding</keyword>
<feature type="transmembrane region" description="Helical" evidence="7">
    <location>
        <begin position="35"/>
        <end position="65"/>
    </location>
</feature>
<dbReference type="KEGG" id="amd:AMED_6499"/>
<name>A0A0H3DB39_AMYMU</name>
<dbReference type="HOGENOM" id="CLU_060923_0_0_11"/>
<keyword evidence="7" id="KW-0812">Transmembrane</keyword>
<evidence type="ECO:0000259" key="8">
    <source>
        <dbReference type="Pfam" id="PF01435"/>
    </source>
</evidence>
<evidence type="ECO:0000313" key="9">
    <source>
        <dbReference type="EMBL" id="ADJ48230.1"/>
    </source>
</evidence>
<keyword evidence="3 6" id="KW-0378">Hydrolase</keyword>
<comment type="cofactor">
    <cofactor evidence="6">
        <name>Zn(2+)</name>
        <dbReference type="ChEBI" id="CHEBI:29105"/>
    </cofactor>
    <text evidence="6">Binds 1 zinc ion per subunit.</text>
</comment>
<dbReference type="Gene3D" id="3.30.2010.10">
    <property type="entry name" value="Metalloproteases ('zincins'), catalytic domain"/>
    <property type="match status" value="1"/>
</dbReference>
<evidence type="ECO:0000256" key="4">
    <source>
        <dbReference type="ARBA" id="ARBA00022833"/>
    </source>
</evidence>
<gene>
    <name evidence="9" type="ordered locus">AMED_6499</name>
</gene>
<evidence type="ECO:0000256" key="1">
    <source>
        <dbReference type="ARBA" id="ARBA00022670"/>
    </source>
</evidence>
<dbReference type="GO" id="GO:0006508">
    <property type="term" value="P:proteolysis"/>
    <property type="evidence" value="ECO:0007669"/>
    <property type="project" value="UniProtKB-KW"/>
</dbReference>
<comment type="similarity">
    <text evidence="6">Belongs to the peptidase M48 family.</text>
</comment>
<keyword evidence="7" id="KW-1133">Transmembrane helix</keyword>
<dbReference type="InterPro" id="IPR001915">
    <property type="entry name" value="Peptidase_M48"/>
</dbReference>
<keyword evidence="1 6" id="KW-0645">Protease</keyword>
<reference evidence="9 10" key="1">
    <citation type="journal article" date="2010" name="Cell Res.">
        <title>Complete genome sequence of the rifamycin SV-producing Amycolatopsis mediterranei U32 revealed its genetic characteristics in phylogeny and metabolism.</title>
        <authorList>
            <person name="Zhao W."/>
            <person name="Zhong Y."/>
            <person name="Yuan H."/>
            <person name="Wang J."/>
            <person name="Zheng H."/>
            <person name="Wang Y."/>
            <person name="Cen X."/>
            <person name="Xu F."/>
            <person name="Bai J."/>
            <person name="Han X."/>
            <person name="Lu G."/>
            <person name="Zhu Y."/>
            <person name="Shao Z."/>
            <person name="Yan H."/>
            <person name="Li C."/>
            <person name="Peng N."/>
            <person name="Zhang Z."/>
            <person name="Zhang Y."/>
            <person name="Lin W."/>
            <person name="Fan Y."/>
            <person name="Qin Z."/>
            <person name="Hu Y."/>
            <person name="Zhu B."/>
            <person name="Wang S."/>
            <person name="Ding X."/>
            <person name="Zhao G.P."/>
        </authorList>
    </citation>
    <scope>NUCLEOTIDE SEQUENCE [LARGE SCALE GENOMIC DNA]</scope>
    <source>
        <strain evidence="10">U-32</strain>
    </source>
</reference>
<dbReference type="GO" id="GO:0004222">
    <property type="term" value="F:metalloendopeptidase activity"/>
    <property type="evidence" value="ECO:0007669"/>
    <property type="project" value="InterPro"/>
</dbReference>
<evidence type="ECO:0000256" key="6">
    <source>
        <dbReference type="RuleBase" id="RU003983"/>
    </source>
</evidence>
<keyword evidence="7" id="KW-0472">Membrane</keyword>
<evidence type="ECO:0000256" key="5">
    <source>
        <dbReference type="ARBA" id="ARBA00023049"/>
    </source>
</evidence>
<evidence type="ECO:0000256" key="7">
    <source>
        <dbReference type="SAM" id="Phobius"/>
    </source>
</evidence>
<feature type="transmembrane region" description="Helical" evidence="7">
    <location>
        <begin position="85"/>
        <end position="105"/>
    </location>
</feature>
<protein>
    <submittedName>
        <fullName evidence="9">Peptidase M48</fullName>
    </submittedName>
</protein>
<evidence type="ECO:0000256" key="2">
    <source>
        <dbReference type="ARBA" id="ARBA00022723"/>
    </source>
</evidence>
<dbReference type="AlphaFoldDB" id="A0A0H3DB39"/>
<dbReference type="PATRIC" id="fig|749927.5.peg.6755"/>
<feature type="domain" description="Peptidase M48" evidence="8">
    <location>
        <begin position="131"/>
        <end position="184"/>
    </location>
</feature>
<dbReference type="EMBL" id="CP002000">
    <property type="protein sequence ID" value="ADJ48230.1"/>
    <property type="molecule type" value="Genomic_DNA"/>
</dbReference>
<dbReference type="Proteomes" id="UP000000328">
    <property type="component" value="Chromosome"/>
</dbReference>
<dbReference type="InterPro" id="IPR052173">
    <property type="entry name" value="Beta-lactam_resp_regulator"/>
</dbReference>
<dbReference type="CDD" id="cd07326">
    <property type="entry name" value="M56_BlaR1_MecR1_like"/>
    <property type="match status" value="1"/>
</dbReference>
<keyword evidence="4 6" id="KW-0862">Zinc</keyword>
<dbReference type="GO" id="GO:0046872">
    <property type="term" value="F:metal ion binding"/>
    <property type="evidence" value="ECO:0007669"/>
    <property type="project" value="UniProtKB-KW"/>
</dbReference>
<dbReference type="PANTHER" id="PTHR34978">
    <property type="entry name" value="POSSIBLE SENSOR-TRANSDUCER PROTEIN BLAR"/>
    <property type="match status" value="1"/>
</dbReference>
<proteinExistence type="inferred from homology"/>
<feature type="transmembrane region" description="Helical" evidence="7">
    <location>
        <begin position="6"/>
        <end position="23"/>
    </location>
</feature>
<dbReference type="Pfam" id="PF01435">
    <property type="entry name" value="Peptidase_M48"/>
    <property type="match status" value="1"/>
</dbReference>
<keyword evidence="5 6" id="KW-0482">Metalloprotease</keyword>
<sequence length="311" mass="32154">MTTDTLIPLLLPLLAWPVARLVAPRLPPQVASWLLTGAALVLAAGSTAALALLAFSGLSLLPAFADAGHWSPEALRAHSDIDVPASIGGGVALAVLTVLLVRTTVRYARWARRLSRELDEHSAEGGMVILPGEEAVAFAVPGRGGRIAVSSGMLAALSPRERCALLAHERAHLAFRHHVFLIALTLSSTLNPLLRPLSAAAGFALERWADEAAAHRVGDRTVVAHAVAKAALAARPHRGFALAATGGPVPRRVSALLTPPATRTTGRTPVALLCALVLGVAGLSAQTALDSAADLHDGIELAQADHAGSDR</sequence>
<evidence type="ECO:0000256" key="3">
    <source>
        <dbReference type="ARBA" id="ARBA00022801"/>
    </source>
</evidence>
<evidence type="ECO:0000313" key="10">
    <source>
        <dbReference type="Proteomes" id="UP000000328"/>
    </source>
</evidence>
<organism evidence="9 10">
    <name type="scientific">Amycolatopsis mediterranei (strain U-32)</name>
    <dbReference type="NCBI Taxonomy" id="749927"/>
    <lineage>
        <taxon>Bacteria</taxon>
        <taxon>Bacillati</taxon>
        <taxon>Actinomycetota</taxon>
        <taxon>Actinomycetes</taxon>
        <taxon>Pseudonocardiales</taxon>
        <taxon>Pseudonocardiaceae</taxon>
        <taxon>Amycolatopsis</taxon>
    </lineage>
</organism>